<dbReference type="EMBL" id="BARU01008124">
    <property type="protein sequence ID" value="GAH37093.1"/>
    <property type="molecule type" value="Genomic_DNA"/>
</dbReference>
<evidence type="ECO:0000313" key="1">
    <source>
        <dbReference type="EMBL" id="GAH37093.1"/>
    </source>
</evidence>
<accession>X1GVR6</accession>
<organism evidence="1">
    <name type="scientific">marine sediment metagenome</name>
    <dbReference type="NCBI Taxonomy" id="412755"/>
    <lineage>
        <taxon>unclassified sequences</taxon>
        <taxon>metagenomes</taxon>
        <taxon>ecological metagenomes</taxon>
    </lineage>
</organism>
<gene>
    <name evidence="1" type="ORF">S03H2_15954</name>
</gene>
<sequence length="93" mass="11019">MSIYSKDKTIMKTIRINQTENDNWDINKIHDFLLGIVGSSDSIEINKLKRDFKRLYQIMNIFLLPRINEKKIAEIPNSVLEEIEVLEEGYNFE</sequence>
<name>X1GVR6_9ZZZZ</name>
<reference evidence="1" key="1">
    <citation type="journal article" date="2014" name="Front. Microbiol.">
        <title>High frequency of phylogenetically diverse reductive dehalogenase-homologous genes in deep subseafloor sedimentary metagenomes.</title>
        <authorList>
            <person name="Kawai M."/>
            <person name="Futagami T."/>
            <person name="Toyoda A."/>
            <person name="Takaki Y."/>
            <person name="Nishi S."/>
            <person name="Hori S."/>
            <person name="Arai W."/>
            <person name="Tsubouchi T."/>
            <person name="Morono Y."/>
            <person name="Uchiyama I."/>
            <person name="Ito T."/>
            <person name="Fujiyama A."/>
            <person name="Inagaki F."/>
            <person name="Takami H."/>
        </authorList>
    </citation>
    <scope>NUCLEOTIDE SEQUENCE</scope>
    <source>
        <strain evidence="1">Expedition CK06-06</strain>
    </source>
</reference>
<comment type="caution">
    <text evidence="1">The sequence shown here is derived from an EMBL/GenBank/DDBJ whole genome shotgun (WGS) entry which is preliminary data.</text>
</comment>
<proteinExistence type="predicted"/>
<protein>
    <submittedName>
        <fullName evidence="1">Uncharacterized protein</fullName>
    </submittedName>
</protein>
<dbReference type="AlphaFoldDB" id="X1GVR6"/>